<protein>
    <submittedName>
        <fullName evidence="2">Uncharacterized protein</fullName>
    </submittedName>
</protein>
<evidence type="ECO:0000313" key="2">
    <source>
        <dbReference type="EMBL" id="KDP27673.1"/>
    </source>
</evidence>
<sequence>MAPVLSSEVNAVPSLTKQWNQLNRSNKKVKLRDGLSDGGDHADTEEVCHGTGTDQRRKKSFRDMIMHDSTQE</sequence>
<evidence type="ECO:0000256" key="1">
    <source>
        <dbReference type="SAM" id="MobiDB-lite"/>
    </source>
</evidence>
<keyword evidence="3" id="KW-1185">Reference proteome</keyword>
<accession>A0A067JXZ8</accession>
<organism evidence="2 3">
    <name type="scientific">Jatropha curcas</name>
    <name type="common">Barbados nut</name>
    <dbReference type="NCBI Taxonomy" id="180498"/>
    <lineage>
        <taxon>Eukaryota</taxon>
        <taxon>Viridiplantae</taxon>
        <taxon>Streptophyta</taxon>
        <taxon>Embryophyta</taxon>
        <taxon>Tracheophyta</taxon>
        <taxon>Spermatophyta</taxon>
        <taxon>Magnoliopsida</taxon>
        <taxon>eudicotyledons</taxon>
        <taxon>Gunneridae</taxon>
        <taxon>Pentapetalae</taxon>
        <taxon>rosids</taxon>
        <taxon>fabids</taxon>
        <taxon>Malpighiales</taxon>
        <taxon>Euphorbiaceae</taxon>
        <taxon>Crotonoideae</taxon>
        <taxon>Jatropheae</taxon>
        <taxon>Jatropha</taxon>
    </lineage>
</organism>
<feature type="compositionally biased region" description="Basic and acidic residues" evidence="1">
    <location>
        <begin position="61"/>
        <end position="72"/>
    </location>
</feature>
<dbReference type="EMBL" id="KK914810">
    <property type="protein sequence ID" value="KDP27673.1"/>
    <property type="molecule type" value="Genomic_DNA"/>
</dbReference>
<name>A0A067JXZ8_JATCU</name>
<dbReference type="Proteomes" id="UP000027138">
    <property type="component" value="Unassembled WGS sequence"/>
</dbReference>
<feature type="region of interest" description="Disordered" evidence="1">
    <location>
        <begin position="29"/>
        <end position="72"/>
    </location>
</feature>
<reference evidence="2 3" key="1">
    <citation type="journal article" date="2014" name="PLoS ONE">
        <title>Global Analysis of Gene Expression Profiles in Physic Nut (Jatropha curcas L.) Seedlings Exposed to Salt Stress.</title>
        <authorList>
            <person name="Zhang L."/>
            <person name="Zhang C."/>
            <person name="Wu P."/>
            <person name="Chen Y."/>
            <person name="Li M."/>
            <person name="Jiang H."/>
            <person name="Wu G."/>
        </authorList>
    </citation>
    <scope>NUCLEOTIDE SEQUENCE [LARGE SCALE GENOMIC DNA]</scope>
    <source>
        <strain evidence="3">cv. GZQX0401</strain>
        <tissue evidence="2">Young leaves</tissue>
    </source>
</reference>
<feature type="compositionally biased region" description="Basic and acidic residues" evidence="1">
    <location>
        <begin position="31"/>
        <end position="48"/>
    </location>
</feature>
<gene>
    <name evidence="2" type="ORF">JCGZ_19565</name>
</gene>
<dbReference type="AlphaFoldDB" id="A0A067JXZ8"/>
<evidence type="ECO:0000313" key="3">
    <source>
        <dbReference type="Proteomes" id="UP000027138"/>
    </source>
</evidence>
<proteinExistence type="predicted"/>